<dbReference type="Proteomes" id="UP000694409">
    <property type="component" value="Unassembled WGS sequence"/>
</dbReference>
<dbReference type="GO" id="GO:0003746">
    <property type="term" value="F:translation elongation factor activity"/>
    <property type="evidence" value="ECO:0007669"/>
    <property type="project" value="InterPro"/>
</dbReference>
<dbReference type="GO" id="GO:0005789">
    <property type="term" value="C:endoplasmic reticulum membrane"/>
    <property type="evidence" value="ECO:0007669"/>
    <property type="project" value="UniProtKB-SubCell"/>
</dbReference>
<feature type="domain" description="Translation initiation factor 5A C-terminal" evidence="5">
    <location>
        <begin position="58"/>
        <end position="125"/>
    </location>
</feature>
<dbReference type="InterPro" id="IPR014722">
    <property type="entry name" value="Rib_uL2_dom2"/>
</dbReference>
<keyword evidence="4" id="KW-0385">Hypusine</keyword>
<dbReference type="Gene3D" id="2.30.30.30">
    <property type="match status" value="1"/>
</dbReference>
<comment type="similarity">
    <text evidence="2">Belongs to the eIF-5A family.</text>
</comment>
<name>A0A8C9N6X5_SERCA</name>
<dbReference type="InterPro" id="IPR012340">
    <property type="entry name" value="NA-bd_OB-fold"/>
</dbReference>
<dbReference type="FunFam" id="2.40.50.140:FF:000034">
    <property type="entry name" value="Eukaryotic translation initiation factor 5A"/>
    <property type="match status" value="1"/>
</dbReference>
<reference evidence="6" key="2">
    <citation type="submission" date="2025-09" db="UniProtKB">
        <authorList>
            <consortium name="Ensembl"/>
        </authorList>
    </citation>
    <scope>IDENTIFICATION</scope>
</reference>
<dbReference type="InterPro" id="IPR020189">
    <property type="entry name" value="IF5A_C"/>
</dbReference>
<dbReference type="Gene3D" id="2.40.50.140">
    <property type="entry name" value="Nucleic acid-binding proteins"/>
    <property type="match status" value="1"/>
</dbReference>
<dbReference type="SUPFAM" id="SSF50104">
    <property type="entry name" value="Translation proteins SH3-like domain"/>
    <property type="match status" value="1"/>
</dbReference>
<dbReference type="SUPFAM" id="SSF50249">
    <property type="entry name" value="Nucleic acid-binding proteins"/>
    <property type="match status" value="1"/>
</dbReference>
<evidence type="ECO:0000256" key="2">
    <source>
        <dbReference type="ARBA" id="ARBA00006016"/>
    </source>
</evidence>
<keyword evidence="7" id="KW-1185">Reference proteome</keyword>
<dbReference type="InterPro" id="IPR008991">
    <property type="entry name" value="Translation_prot_SH3-like_sf"/>
</dbReference>
<evidence type="ECO:0000256" key="4">
    <source>
        <dbReference type="ARBA" id="ARBA00023071"/>
    </source>
</evidence>
<dbReference type="GO" id="GO:0003723">
    <property type="term" value="F:RNA binding"/>
    <property type="evidence" value="ECO:0007669"/>
    <property type="project" value="InterPro"/>
</dbReference>
<dbReference type="GO" id="GO:0045905">
    <property type="term" value="P:positive regulation of translational termination"/>
    <property type="evidence" value="ECO:0007669"/>
    <property type="project" value="InterPro"/>
</dbReference>
<dbReference type="InterPro" id="IPR001884">
    <property type="entry name" value="IF5A-like"/>
</dbReference>
<evidence type="ECO:0000259" key="5">
    <source>
        <dbReference type="SMART" id="SM01376"/>
    </source>
</evidence>
<dbReference type="GeneTree" id="ENSGT00390000003738"/>
<protein>
    <submittedName>
        <fullName evidence="6">Eukaryotic translation initiation factor 5A2</fullName>
    </submittedName>
</protein>
<evidence type="ECO:0000256" key="1">
    <source>
        <dbReference type="ARBA" id="ARBA00004397"/>
    </source>
</evidence>
<dbReference type="Pfam" id="PF21485">
    <property type="entry name" value="IF5A-like_N"/>
    <property type="match status" value="1"/>
</dbReference>
<dbReference type="Ensembl" id="ENSSCAT00000015230.1">
    <property type="protein sequence ID" value="ENSSCAP00000013550.1"/>
    <property type="gene ID" value="ENSSCAG00000010045.1"/>
</dbReference>
<dbReference type="InterPro" id="IPR048670">
    <property type="entry name" value="IF5A-like_N"/>
</dbReference>
<dbReference type="GO" id="GO:0045901">
    <property type="term" value="P:positive regulation of translational elongation"/>
    <property type="evidence" value="ECO:0007669"/>
    <property type="project" value="InterPro"/>
</dbReference>
<comment type="subcellular location">
    <subcellularLocation>
        <location evidence="1">Endoplasmic reticulum membrane</location>
        <topology evidence="1">Peripheral membrane protein</topology>
        <orientation evidence="1">Cytoplasmic side</orientation>
    </subcellularLocation>
</comment>
<keyword evidence="3" id="KW-0648">Protein biosynthesis</keyword>
<dbReference type="PANTHER" id="PTHR11673">
    <property type="entry name" value="TRANSLATION INITIATION FACTOR 5A FAMILY MEMBER"/>
    <property type="match status" value="1"/>
</dbReference>
<dbReference type="GO" id="GO:0043022">
    <property type="term" value="F:ribosome binding"/>
    <property type="evidence" value="ECO:0007669"/>
    <property type="project" value="InterPro"/>
</dbReference>
<dbReference type="AlphaFoldDB" id="A0A8C9N6X5"/>
<evidence type="ECO:0000313" key="7">
    <source>
        <dbReference type="Proteomes" id="UP000694409"/>
    </source>
</evidence>
<gene>
    <name evidence="6" type="primary">EIF5A2</name>
</gene>
<organism evidence="6 7">
    <name type="scientific">Serinus canaria</name>
    <name type="common">Island canary</name>
    <name type="synonym">Fringilla canaria</name>
    <dbReference type="NCBI Taxonomy" id="9135"/>
    <lineage>
        <taxon>Eukaryota</taxon>
        <taxon>Metazoa</taxon>
        <taxon>Chordata</taxon>
        <taxon>Craniata</taxon>
        <taxon>Vertebrata</taxon>
        <taxon>Euteleostomi</taxon>
        <taxon>Archelosauria</taxon>
        <taxon>Archosauria</taxon>
        <taxon>Dinosauria</taxon>
        <taxon>Saurischia</taxon>
        <taxon>Theropoda</taxon>
        <taxon>Coelurosauria</taxon>
        <taxon>Aves</taxon>
        <taxon>Neognathae</taxon>
        <taxon>Neoaves</taxon>
        <taxon>Telluraves</taxon>
        <taxon>Australaves</taxon>
        <taxon>Passeriformes</taxon>
        <taxon>Passeroidea</taxon>
        <taxon>Fringillidae</taxon>
        <taxon>Carduelinae</taxon>
        <taxon>Serinus</taxon>
    </lineage>
</organism>
<reference evidence="6" key="1">
    <citation type="submission" date="2025-08" db="UniProtKB">
        <authorList>
            <consortium name="Ensembl"/>
        </authorList>
    </citation>
    <scope>IDENTIFICATION</scope>
</reference>
<evidence type="ECO:0000313" key="6">
    <source>
        <dbReference type="Ensembl" id="ENSSCAP00000013550.1"/>
    </source>
</evidence>
<sequence length="128" mass="13938">AGKAQVKERDDAGTSCTAPAVTEAVFLLLQVHLVGIDIFTGKKYEDICPSTHNMDVPNIKRNDYQLIGIQDGYLSLLTESGEVREDLKLPEGDLGKEIEGKFNANEDVQISVISAMNEECAVAIKPCK</sequence>
<evidence type="ECO:0000256" key="3">
    <source>
        <dbReference type="ARBA" id="ARBA00022917"/>
    </source>
</evidence>
<dbReference type="CDD" id="cd04468">
    <property type="entry name" value="S1_eIF5A"/>
    <property type="match status" value="1"/>
</dbReference>
<accession>A0A8C9N6X5</accession>
<proteinExistence type="inferred from homology"/>
<dbReference type="Pfam" id="PF01287">
    <property type="entry name" value="eIF-5a"/>
    <property type="match status" value="1"/>
</dbReference>
<dbReference type="SMART" id="SM01376">
    <property type="entry name" value="eIF-5a"/>
    <property type="match status" value="1"/>
</dbReference>